<dbReference type="Proteomes" id="UP001235513">
    <property type="component" value="Unassembled WGS sequence"/>
</dbReference>
<protein>
    <submittedName>
        <fullName evidence="2">Uncharacterized protein</fullName>
    </submittedName>
</protein>
<name>A0ABT9SRN4_9FLAO</name>
<organism evidence="2 3">
    <name type="scientific">Chryseobacterium lathyri</name>
    <dbReference type="NCBI Taxonomy" id="395933"/>
    <lineage>
        <taxon>Bacteria</taxon>
        <taxon>Pseudomonadati</taxon>
        <taxon>Bacteroidota</taxon>
        <taxon>Flavobacteriia</taxon>
        <taxon>Flavobacteriales</taxon>
        <taxon>Weeksellaceae</taxon>
        <taxon>Chryseobacterium group</taxon>
        <taxon>Chryseobacterium</taxon>
    </lineage>
</organism>
<dbReference type="EMBL" id="JAUSRL010000010">
    <property type="protein sequence ID" value="MDP9962106.1"/>
    <property type="molecule type" value="Genomic_DNA"/>
</dbReference>
<feature type="signal peptide" evidence="1">
    <location>
        <begin position="1"/>
        <end position="19"/>
    </location>
</feature>
<gene>
    <name evidence="2" type="ORF">J2T04_004034</name>
</gene>
<dbReference type="RefSeq" id="WP_306846399.1">
    <property type="nucleotide sequence ID" value="NZ_JAUSRL010000010.1"/>
</dbReference>
<reference evidence="2 3" key="1">
    <citation type="submission" date="2023-07" db="EMBL/GenBank/DDBJ databases">
        <title>Sorghum-associated microbial communities from plants grown in Nebraska, USA.</title>
        <authorList>
            <person name="Schachtman D."/>
        </authorList>
    </citation>
    <scope>NUCLEOTIDE SEQUENCE [LARGE SCALE GENOMIC DNA]</scope>
    <source>
        <strain evidence="2 3">CC351</strain>
    </source>
</reference>
<keyword evidence="3" id="KW-1185">Reference proteome</keyword>
<feature type="chain" id="PRO_5045212012" evidence="1">
    <location>
        <begin position="20"/>
        <end position="265"/>
    </location>
</feature>
<evidence type="ECO:0000313" key="2">
    <source>
        <dbReference type="EMBL" id="MDP9962106.1"/>
    </source>
</evidence>
<evidence type="ECO:0000313" key="3">
    <source>
        <dbReference type="Proteomes" id="UP001235513"/>
    </source>
</evidence>
<keyword evidence="1" id="KW-0732">Signal</keyword>
<proteinExistence type="predicted"/>
<sequence>MKLKIYILSLLMIAFCAKAQISIKQSDLQDFSIGKEMEKHEPQHIRYKDGNKLAPGKYIMLMDEEGENDKTVKSLFEVNVSGNIDGEMNFEIPDKNFVVKALYKDGVLIRIDKKLNGTLIETSYFDQDIFYEKQFETNGDFKSESRAKDGTLIYSKSMNLSGWDIQDDIKGTRTFYYGKTNKIESRTSTKNLEKDATWMEEKFDEKGTLINKEIKYGEGKKKIIKKDNSYEIMIDTDKGYQISEYSAKGKLLKTYMAAYPTMSIQ</sequence>
<comment type="caution">
    <text evidence="2">The sequence shown here is derived from an EMBL/GenBank/DDBJ whole genome shotgun (WGS) entry which is preliminary data.</text>
</comment>
<evidence type="ECO:0000256" key="1">
    <source>
        <dbReference type="SAM" id="SignalP"/>
    </source>
</evidence>
<accession>A0ABT9SRN4</accession>